<feature type="region of interest" description="Disordered" evidence="1">
    <location>
        <begin position="156"/>
        <end position="187"/>
    </location>
</feature>
<feature type="chain" id="PRO_5043423872" evidence="2">
    <location>
        <begin position="24"/>
        <end position="187"/>
    </location>
</feature>
<feature type="signal peptide" evidence="2">
    <location>
        <begin position="1"/>
        <end position="23"/>
    </location>
</feature>
<feature type="compositionally biased region" description="Basic and acidic residues" evidence="1">
    <location>
        <begin position="161"/>
        <end position="187"/>
    </location>
</feature>
<evidence type="ECO:0000256" key="1">
    <source>
        <dbReference type="SAM" id="MobiDB-lite"/>
    </source>
</evidence>
<reference evidence="3" key="1">
    <citation type="submission" date="2022-10" db="EMBL/GenBank/DDBJ databases">
        <title>The complete genomes of actinobacterial strains from the NBC collection.</title>
        <authorList>
            <person name="Joergensen T.S."/>
            <person name="Alvarez Arevalo M."/>
            <person name="Sterndorff E.B."/>
            <person name="Faurdal D."/>
            <person name="Vuksanovic O."/>
            <person name="Mourched A.-S."/>
            <person name="Charusanti P."/>
            <person name="Shaw S."/>
            <person name="Blin K."/>
            <person name="Weber T."/>
        </authorList>
    </citation>
    <scope>NUCLEOTIDE SEQUENCE</scope>
    <source>
        <strain evidence="3">NBC_00049</strain>
    </source>
</reference>
<protein>
    <submittedName>
        <fullName evidence="3">Uncharacterized protein</fullName>
    </submittedName>
</protein>
<dbReference type="AlphaFoldDB" id="A0AAU2JQD3"/>
<proteinExistence type="predicted"/>
<organism evidence="3">
    <name type="scientific">Streptomyces sp. NBC_00049</name>
    <dbReference type="NCBI Taxonomy" id="2903617"/>
    <lineage>
        <taxon>Bacteria</taxon>
        <taxon>Bacillati</taxon>
        <taxon>Actinomycetota</taxon>
        <taxon>Actinomycetes</taxon>
        <taxon>Kitasatosporales</taxon>
        <taxon>Streptomycetaceae</taxon>
        <taxon>Streptomyces</taxon>
    </lineage>
</organism>
<keyword evidence="2" id="KW-0732">Signal</keyword>
<evidence type="ECO:0000313" key="3">
    <source>
        <dbReference type="EMBL" id="WTU74121.1"/>
    </source>
</evidence>
<accession>A0AAU2JQD3</accession>
<name>A0AAU2JQD3_9ACTN</name>
<gene>
    <name evidence="3" type="ORF">OG327_12695</name>
</gene>
<sequence length="187" mass="19098">MPSALIVAAVTATCLMPAVPALADASTIRFSQPYVSSIAPGTTGRVVIAATNGARPALSGTFRIVAPGRTTFPGARFHWNGRRAASPCTRSADMRQLTCNAATRAGFSFPANEQTQLGVSVRVDAKAPEGTTLVGGEWATDGDAPALFAVATPVTGTQGEWGDKGDTGKPGDCKKCGGHRDTPKGPA</sequence>
<dbReference type="EMBL" id="CP108264">
    <property type="protein sequence ID" value="WTU74121.1"/>
    <property type="molecule type" value="Genomic_DNA"/>
</dbReference>
<evidence type="ECO:0000256" key="2">
    <source>
        <dbReference type="SAM" id="SignalP"/>
    </source>
</evidence>